<keyword evidence="9" id="KW-0902">Two-component regulatory system</keyword>
<evidence type="ECO:0000256" key="6">
    <source>
        <dbReference type="ARBA" id="ARBA00022692"/>
    </source>
</evidence>
<comment type="subcellular location">
    <subcellularLocation>
        <location evidence="2">Cell membrane</location>
        <topology evidence="2">Multi-pass membrane protein</topology>
    </subcellularLocation>
</comment>
<dbReference type="GO" id="GO:0000155">
    <property type="term" value="F:phosphorelay sensor kinase activity"/>
    <property type="evidence" value="ECO:0007669"/>
    <property type="project" value="TreeGrafter"/>
</dbReference>
<dbReference type="InterPro" id="IPR004358">
    <property type="entry name" value="Sig_transdc_His_kin-like_C"/>
</dbReference>
<evidence type="ECO:0000256" key="5">
    <source>
        <dbReference type="ARBA" id="ARBA00022679"/>
    </source>
</evidence>
<keyword evidence="4" id="KW-1003">Cell membrane</keyword>
<comment type="catalytic activity">
    <reaction evidence="1">
        <text>ATP + protein L-histidine = ADP + protein N-phospho-L-histidine.</text>
        <dbReference type="EC" id="2.7.13.3"/>
    </reaction>
</comment>
<organism evidence="13">
    <name type="scientific">Clostridium tertium</name>
    <dbReference type="NCBI Taxonomy" id="1559"/>
    <lineage>
        <taxon>Bacteria</taxon>
        <taxon>Bacillati</taxon>
        <taxon>Bacillota</taxon>
        <taxon>Clostridia</taxon>
        <taxon>Eubacteriales</taxon>
        <taxon>Clostridiaceae</taxon>
        <taxon>Clostridium</taxon>
    </lineage>
</organism>
<evidence type="ECO:0000256" key="3">
    <source>
        <dbReference type="ARBA" id="ARBA00012438"/>
    </source>
</evidence>
<dbReference type="SUPFAM" id="SSF55874">
    <property type="entry name" value="ATPase domain of HSP90 chaperone/DNA topoisomerase II/histidine kinase"/>
    <property type="match status" value="1"/>
</dbReference>
<keyword evidence="5 13" id="KW-0808">Transferase</keyword>
<evidence type="ECO:0000256" key="9">
    <source>
        <dbReference type="ARBA" id="ARBA00023012"/>
    </source>
</evidence>
<dbReference type="GO" id="GO:0016036">
    <property type="term" value="P:cellular response to phosphate starvation"/>
    <property type="evidence" value="ECO:0007669"/>
    <property type="project" value="TreeGrafter"/>
</dbReference>
<dbReference type="AlphaFoldDB" id="A0A6N3D562"/>
<dbReference type="PANTHER" id="PTHR45453:SF2">
    <property type="entry name" value="HISTIDINE KINASE"/>
    <property type="match status" value="1"/>
</dbReference>
<keyword evidence="6 11" id="KW-0812">Transmembrane</keyword>
<evidence type="ECO:0000259" key="12">
    <source>
        <dbReference type="PROSITE" id="PS50109"/>
    </source>
</evidence>
<dbReference type="GO" id="GO:0005886">
    <property type="term" value="C:plasma membrane"/>
    <property type="evidence" value="ECO:0007669"/>
    <property type="project" value="UniProtKB-SubCell"/>
</dbReference>
<dbReference type="Pfam" id="PF02518">
    <property type="entry name" value="HATPase_c"/>
    <property type="match status" value="1"/>
</dbReference>
<feature type="domain" description="Histidine kinase" evidence="12">
    <location>
        <begin position="130"/>
        <end position="331"/>
    </location>
</feature>
<evidence type="ECO:0000256" key="10">
    <source>
        <dbReference type="ARBA" id="ARBA00023136"/>
    </source>
</evidence>
<dbReference type="InterPro" id="IPR003594">
    <property type="entry name" value="HATPase_dom"/>
</dbReference>
<evidence type="ECO:0000256" key="2">
    <source>
        <dbReference type="ARBA" id="ARBA00004651"/>
    </source>
</evidence>
<keyword evidence="8 11" id="KW-1133">Transmembrane helix</keyword>
<gene>
    <name evidence="13" type="primary">graS_2</name>
    <name evidence="13" type="ORF">CTLFYP3_01755</name>
</gene>
<dbReference type="InterPro" id="IPR036890">
    <property type="entry name" value="HATPase_C_sf"/>
</dbReference>
<dbReference type="PRINTS" id="PR00344">
    <property type="entry name" value="BCTRLSENSOR"/>
</dbReference>
<dbReference type="Gene3D" id="3.30.565.10">
    <property type="entry name" value="Histidine kinase-like ATPase, C-terminal domain"/>
    <property type="match status" value="1"/>
</dbReference>
<dbReference type="InterPro" id="IPR050351">
    <property type="entry name" value="BphY/WalK/GraS-like"/>
</dbReference>
<evidence type="ECO:0000256" key="1">
    <source>
        <dbReference type="ARBA" id="ARBA00000085"/>
    </source>
</evidence>
<feature type="transmembrane region" description="Helical" evidence="11">
    <location>
        <begin position="12"/>
        <end position="38"/>
    </location>
</feature>
<reference evidence="13" key="1">
    <citation type="submission" date="2019-11" db="EMBL/GenBank/DDBJ databases">
        <authorList>
            <person name="Feng L."/>
        </authorList>
    </citation>
    <scope>NUCLEOTIDE SEQUENCE</scope>
    <source>
        <strain evidence="13">CTertiumLFYP3</strain>
    </source>
</reference>
<keyword evidence="7 13" id="KW-0418">Kinase</keyword>
<name>A0A6N3D562_9CLOT</name>
<evidence type="ECO:0000256" key="8">
    <source>
        <dbReference type="ARBA" id="ARBA00022989"/>
    </source>
</evidence>
<keyword evidence="10 11" id="KW-0472">Membrane</keyword>
<dbReference type="EC" id="2.7.13.3" evidence="3"/>
<dbReference type="EMBL" id="CACRTO010000018">
    <property type="protein sequence ID" value="VYU20817.1"/>
    <property type="molecule type" value="Genomic_DNA"/>
</dbReference>
<dbReference type="SMART" id="SM00387">
    <property type="entry name" value="HATPase_c"/>
    <property type="match status" value="1"/>
</dbReference>
<feature type="transmembrane region" description="Helical" evidence="11">
    <location>
        <begin position="44"/>
        <end position="62"/>
    </location>
</feature>
<proteinExistence type="predicted"/>
<dbReference type="InterPro" id="IPR005467">
    <property type="entry name" value="His_kinase_dom"/>
</dbReference>
<accession>A0A6N3D562</accession>
<protein>
    <recommendedName>
        <fullName evidence="3">histidine kinase</fullName>
        <ecNumber evidence="3">2.7.13.3</ecNumber>
    </recommendedName>
</protein>
<dbReference type="PROSITE" id="PS50109">
    <property type="entry name" value="HIS_KIN"/>
    <property type="match status" value="1"/>
</dbReference>
<dbReference type="GO" id="GO:0004721">
    <property type="term" value="F:phosphoprotein phosphatase activity"/>
    <property type="evidence" value="ECO:0007669"/>
    <property type="project" value="TreeGrafter"/>
</dbReference>
<evidence type="ECO:0000313" key="13">
    <source>
        <dbReference type="EMBL" id="VYU20817.1"/>
    </source>
</evidence>
<dbReference type="PANTHER" id="PTHR45453">
    <property type="entry name" value="PHOSPHATE REGULON SENSOR PROTEIN PHOR"/>
    <property type="match status" value="1"/>
</dbReference>
<evidence type="ECO:0000256" key="7">
    <source>
        <dbReference type="ARBA" id="ARBA00022777"/>
    </source>
</evidence>
<dbReference type="RefSeq" id="WP_156626230.1">
    <property type="nucleotide sequence ID" value="NZ_CACRTO010000018.1"/>
</dbReference>
<sequence length="335" mass="38731">MRKDNIFRSLHKYILGNLYIVILFLAFIGVFIGVFSLYNLEIEAVVYSSILCIFLGLIYFVCKFLSYHRKHKELLRIERSISLIANELPSPSDSIEEDYQNMISSLIEINNKTLTDFTKQRNESIDYYTTWVHQVKVPIAVMKLILQGEDTNENKELLSELFRVEEYVEMVLCYFRLDSTSNDFVFKEYKLDDIIKKSIRKYASQFIRKKISLNYNNTDKIVLTDEKWLSFILEQILSNAIKYTDRGSITISIDDDKILSISDTGIGIAEEDIPRIFEKGFTGYNGRADKKSTGLGLYLCKMAANKLSHSIYVKSEVGVGSTFFIDLKSIDLKVE</sequence>
<evidence type="ECO:0000256" key="4">
    <source>
        <dbReference type="ARBA" id="ARBA00022475"/>
    </source>
</evidence>
<evidence type="ECO:0000256" key="11">
    <source>
        <dbReference type="SAM" id="Phobius"/>
    </source>
</evidence>